<accession>A0A7W7HSP3</accession>
<dbReference type="InterPro" id="IPR038461">
    <property type="entry name" value="Schlafen_AlbA_2_dom_sf"/>
</dbReference>
<dbReference type="InterPro" id="IPR038475">
    <property type="entry name" value="RecG_C_sf"/>
</dbReference>
<dbReference type="Proteomes" id="UP000578112">
    <property type="component" value="Unassembled WGS sequence"/>
</dbReference>
<reference evidence="2 3" key="1">
    <citation type="submission" date="2020-08" db="EMBL/GenBank/DDBJ databases">
        <title>Sequencing the genomes of 1000 actinobacteria strains.</title>
        <authorList>
            <person name="Klenk H.-P."/>
        </authorList>
    </citation>
    <scope>NUCLEOTIDE SEQUENCE [LARGE SCALE GENOMIC DNA]</scope>
    <source>
        <strain evidence="2 3">DSM 43149</strain>
    </source>
</reference>
<keyword evidence="2" id="KW-0378">Hydrolase</keyword>
<dbReference type="Gene3D" id="1.10.10.10">
    <property type="entry name" value="Winged helix-like DNA-binding domain superfamily/Winged helix DNA-binding domain"/>
    <property type="match status" value="1"/>
</dbReference>
<dbReference type="Pfam" id="PF04326">
    <property type="entry name" value="SLFN_AlbA_2"/>
    <property type="match status" value="1"/>
</dbReference>
<dbReference type="PANTHER" id="PTHR30595:SF6">
    <property type="entry name" value="SCHLAFEN ALBA-2 DOMAIN-CONTAINING PROTEIN"/>
    <property type="match status" value="1"/>
</dbReference>
<name>A0A7W7HSP3_9ACTN</name>
<feature type="domain" description="Schlafen AlbA-2" evidence="1">
    <location>
        <begin position="22"/>
        <end position="139"/>
    </location>
</feature>
<dbReference type="Pfam" id="PF13749">
    <property type="entry name" value="HATPase_c_4"/>
    <property type="match status" value="1"/>
</dbReference>
<evidence type="ECO:0000313" key="2">
    <source>
        <dbReference type="EMBL" id="MBB4760019.1"/>
    </source>
</evidence>
<dbReference type="GO" id="GO:0003678">
    <property type="term" value="F:DNA helicase activity"/>
    <property type="evidence" value="ECO:0007669"/>
    <property type="project" value="UniProtKB-EC"/>
</dbReference>
<sequence length="585" mass="63387">MLDAELGEIVANLRVLGADIADVEVKSSGGGLPKSLRETLSAFSNTRGGVVILGLDEGRGFAAVGLTNPAKLAADFASMCSSEMDPPIKPLIRIHQFEGERVVVAEIPELDPAQRPCFYIGAGMHKGSFIRVSDGDRRLSAYEVQIVLSSRGQPRDDEQAVPGAEIGDLAPAGVDALIARLRTSRPYAFQDLDRLAVLRRAKVLVSAPDGKDEVSLAGLLALGSYPQERFPQLMLTFVHYPTAAGAQSATGQRFLDNVALEGPIPVMARDALAAIRRNMSRRAVVTGAGRQDSWEYPETALREAVVNALVHRDLSGSARGTQIQVEMYPDRLVIKSPGGLFGPVTVDNLGEEGISSARNATLMKLLEDVPLPGETRTVCENRGSGIRSMLDALLSAGMSPPQFEDRVSSFIVTFPNHTLLSEETLGWISGLGEQGLSDSQCVALAILREEEMLDNRSYRAATGVDSRVATTELQDLVARELVAQSGTRRWAHYRLAPRPASRISGTTPRADRRPALLAALGDETLSRTELAIRTGLSDQTVRRWLTIMREEGTVDLVGNVPRSKSTRYRRARQEALFPTNTTDEK</sequence>
<dbReference type="RefSeq" id="WP_184989539.1">
    <property type="nucleotide sequence ID" value="NZ_BOMK01000043.1"/>
</dbReference>
<organism evidence="2 3">
    <name type="scientific">Actinoplanes digitatis</name>
    <dbReference type="NCBI Taxonomy" id="1868"/>
    <lineage>
        <taxon>Bacteria</taxon>
        <taxon>Bacillati</taxon>
        <taxon>Actinomycetota</taxon>
        <taxon>Actinomycetes</taxon>
        <taxon>Micromonosporales</taxon>
        <taxon>Micromonosporaceae</taxon>
        <taxon>Actinoplanes</taxon>
    </lineage>
</organism>
<keyword evidence="2" id="KW-0547">Nucleotide-binding</keyword>
<dbReference type="PANTHER" id="PTHR30595">
    <property type="entry name" value="GLPR-RELATED TRANSCRIPTIONAL REPRESSOR"/>
    <property type="match status" value="1"/>
</dbReference>
<gene>
    <name evidence="2" type="ORF">BJ971_000575</name>
</gene>
<dbReference type="EMBL" id="JACHNH010000001">
    <property type="protein sequence ID" value="MBB4760019.1"/>
    <property type="molecule type" value="Genomic_DNA"/>
</dbReference>
<dbReference type="Gene3D" id="3.30.950.30">
    <property type="entry name" value="Schlafen, AAA domain"/>
    <property type="match status" value="1"/>
</dbReference>
<protein>
    <submittedName>
        <fullName evidence="2">ATP-dependent DNA helicase RecG</fullName>
        <ecNumber evidence="2">3.6.4.12</ecNumber>
    </submittedName>
</protein>
<evidence type="ECO:0000313" key="3">
    <source>
        <dbReference type="Proteomes" id="UP000578112"/>
    </source>
</evidence>
<dbReference type="Gene3D" id="3.30.565.60">
    <property type="match status" value="1"/>
</dbReference>
<dbReference type="GO" id="GO:0016787">
    <property type="term" value="F:hydrolase activity"/>
    <property type="evidence" value="ECO:0007669"/>
    <property type="project" value="UniProtKB-KW"/>
</dbReference>
<keyword evidence="2" id="KW-0347">Helicase</keyword>
<keyword evidence="2" id="KW-0067">ATP-binding</keyword>
<comment type="caution">
    <text evidence="2">The sequence shown here is derived from an EMBL/GenBank/DDBJ whole genome shotgun (WGS) entry which is preliminary data.</text>
</comment>
<dbReference type="InterPro" id="IPR036388">
    <property type="entry name" value="WH-like_DNA-bd_sf"/>
</dbReference>
<evidence type="ECO:0000259" key="1">
    <source>
        <dbReference type="Pfam" id="PF04326"/>
    </source>
</evidence>
<dbReference type="InterPro" id="IPR007421">
    <property type="entry name" value="Schlafen_AlbA_2_dom"/>
</dbReference>
<dbReference type="EC" id="3.6.4.12" evidence="2"/>
<keyword evidence="3" id="KW-1185">Reference proteome</keyword>
<dbReference type="AlphaFoldDB" id="A0A7W7HSP3"/>
<proteinExistence type="predicted"/>